<keyword evidence="7 10" id="KW-1133">Transmembrane helix</keyword>
<organism evidence="12 13">
    <name type="scientific">Marchantia polymorpha subsp. ruderalis</name>
    <dbReference type="NCBI Taxonomy" id="1480154"/>
    <lineage>
        <taxon>Eukaryota</taxon>
        <taxon>Viridiplantae</taxon>
        <taxon>Streptophyta</taxon>
        <taxon>Embryophyta</taxon>
        <taxon>Marchantiophyta</taxon>
        <taxon>Marchantiopsida</taxon>
        <taxon>Marchantiidae</taxon>
        <taxon>Marchantiales</taxon>
        <taxon>Marchantiaceae</taxon>
        <taxon>Marchantia</taxon>
    </lineage>
</organism>
<evidence type="ECO:0000256" key="4">
    <source>
        <dbReference type="ARBA" id="ARBA00022692"/>
    </source>
</evidence>
<feature type="signal peptide" evidence="11">
    <location>
        <begin position="1"/>
        <end position="23"/>
    </location>
</feature>
<accession>A0A176VAZ9</accession>
<dbReference type="Gene3D" id="3.40.30.10">
    <property type="entry name" value="Glutaredoxin"/>
    <property type="match status" value="1"/>
</dbReference>
<feature type="transmembrane region" description="Helical" evidence="10">
    <location>
        <begin position="220"/>
        <end position="240"/>
    </location>
</feature>
<evidence type="ECO:0000256" key="1">
    <source>
        <dbReference type="ARBA" id="ARBA00002791"/>
    </source>
</evidence>
<evidence type="ECO:0000256" key="10">
    <source>
        <dbReference type="SAM" id="Phobius"/>
    </source>
</evidence>
<evidence type="ECO:0000313" key="12">
    <source>
        <dbReference type="EMBL" id="OAE18080.1"/>
    </source>
</evidence>
<evidence type="ECO:0000256" key="9">
    <source>
        <dbReference type="SAM" id="Coils"/>
    </source>
</evidence>
<dbReference type="Pfam" id="PF04756">
    <property type="entry name" value="OST3_OST6"/>
    <property type="match status" value="1"/>
</dbReference>
<feature type="transmembrane region" description="Helical" evidence="10">
    <location>
        <begin position="369"/>
        <end position="391"/>
    </location>
</feature>
<evidence type="ECO:0000256" key="11">
    <source>
        <dbReference type="SAM" id="SignalP"/>
    </source>
</evidence>
<comment type="function">
    <text evidence="1">Subunit of the oligosaccharyl transferase (OST) complex that catalyzes the initial transfer of a defined glycan (Glc(3)Man(9)GlcNAc(2) in eukaryotes) from the lipid carrier dolichol-pyrophosphate to an asparagine residue within an Asn-X-Ser/Thr consensus motif in nascent polypeptide chains, the first step in protein N-glycosylation. N-glycosylation occurs cotranslationally and the complex associates with the Sec61 complex at the channel-forming translocon complex that mediates protein translocation across the endoplasmic reticulum (ER). All subunits are required for a maximal enzyme activity.</text>
</comment>
<feature type="transmembrane region" description="Helical" evidence="10">
    <location>
        <begin position="303"/>
        <end position="320"/>
    </location>
</feature>
<comment type="subcellular location">
    <subcellularLocation>
        <location evidence="2">Endoplasmic reticulum membrane</location>
        <topology evidence="2">Multi-pass membrane protein</topology>
    </subcellularLocation>
</comment>
<feature type="transmembrane region" description="Helical" evidence="10">
    <location>
        <begin position="272"/>
        <end position="291"/>
    </location>
</feature>
<keyword evidence="13" id="KW-1185">Reference proteome</keyword>
<keyword evidence="8 10" id="KW-0472">Membrane</keyword>
<dbReference type="EMBL" id="LVLJ01004132">
    <property type="protein sequence ID" value="OAE18080.1"/>
    <property type="molecule type" value="Genomic_DNA"/>
</dbReference>
<evidence type="ECO:0000256" key="5">
    <source>
        <dbReference type="ARBA" id="ARBA00022729"/>
    </source>
</evidence>
<evidence type="ECO:0000313" key="13">
    <source>
        <dbReference type="Proteomes" id="UP000077202"/>
    </source>
</evidence>
<proteinExistence type="inferred from homology"/>
<feature type="transmembrane region" description="Helical" evidence="10">
    <location>
        <begin position="189"/>
        <end position="208"/>
    </location>
</feature>
<evidence type="ECO:0000256" key="8">
    <source>
        <dbReference type="ARBA" id="ARBA00023136"/>
    </source>
</evidence>
<keyword evidence="9" id="KW-0175">Coiled coil</keyword>
<reference evidence="12" key="1">
    <citation type="submission" date="2016-03" db="EMBL/GenBank/DDBJ databases">
        <title>Mechanisms controlling the formation of the plant cell surface in tip-growing cells are functionally conserved among land plants.</title>
        <authorList>
            <person name="Honkanen S."/>
            <person name="Jones V.A."/>
            <person name="Morieri G."/>
            <person name="Champion C."/>
            <person name="Hetherington A.J."/>
            <person name="Kelly S."/>
            <person name="Saint-Marcoux D."/>
            <person name="Proust H."/>
            <person name="Prescott H."/>
            <person name="Dolan L."/>
        </authorList>
    </citation>
    <scope>NUCLEOTIDE SEQUENCE [LARGE SCALE GENOMIC DNA]</scope>
    <source>
        <tissue evidence="12">Whole gametophyte</tissue>
    </source>
</reference>
<dbReference type="PANTHER" id="PTHR12692:SF0">
    <property type="entry name" value="GH11935P"/>
    <property type="match status" value="1"/>
</dbReference>
<dbReference type="GO" id="GO:0008250">
    <property type="term" value="C:oligosaccharyltransferase complex"/>
    <property type="evidence" value="ECO:0007669"/>
    <property type="project" value="TreeGrafter"/>
</dbReference>
<evidence type="ECO:0000256" key="7">
    <source>
        <dbReference type="ARBA" id="ARBA00022989"/>
    </source>
</evidence>
<protein>
    <recommendedName>
        <fullName evidence="14">Dolichyl-diphosphooligosaccharide--protein glycosyltransferase subunit 3B</fullName>
    </recommendedName>
</protein>
<evidence type="ECO:0000256" key="6">
    <source>
        <dbReference type="ARBA" id="ARBA00022824"/>
    </source>
</evidence>
<keyword evidence="4 10" id="KW-0812">Transmembrane</keyword>
<comment type="similarity">
    <text evidence="3">Belongs to the OST3/OST6 family.</text>
</comment>
<evidence type="ECO:0000256" key="3">
    <source>
        <dbReference type="ARBA" id="ARBA00009561"/>
    </source>
</evidence>
<comment type="caution">
    <text evidence="12">The sequence shown here is derived from an EMBL/GenBank/DDBJ whole genome shotgun (WGS) entry which is preliminary data.</text>
</comment>
<keyword evidence="5 11" id="KW-0732">Signal</keyword>
<gene>
    <name evidence="12" type="ORF">AXG93_2899s1090</name>
</gene>
<evidence type="ECO:0008006" key="14">
    <source>
        <dbReference type="Google" id="ProtNLM"/>
    </source>
</evidence>
<evidence type="ECO:0000256" key="2">
    <source>
        <dbReference type="ARBA" id="ARBA00004477"/>
    </source>
</evidence>
<feature type="coiled-coil region" evidence="9">
    <location>
        <begin position="71"/>
        <end position="98"/>
    </location>
</feature>
<dbReference type="PANTHER" id="PTHR12692">
    <property type="entry name" value="DOLICHYL-DIPHOSPHOOLIGOSACCHARIDE--PROTEIN GLYCOSYLTRANSFERASE-RELATED"/>
    <property type="match status" value="1"/>
</dbReference>
<name>A0A176VAZ9_MARPO</name>
<dbReference type="AlphaFoldDB" id="A0A176VAZ9"/>
<sequence length="436" mass="48707">MARVGGVLLVALVLLTFSEICYGGNVNAERIADLLQRQARSADGVVRLDDESLRRFANPSPEPRPYSLVIFFDASQLRDNAELRLEELRREYGLAASAHAKGSTGGSGKLFFCELEFKQAQASFAAFGVSTLPHIKHLPPGGGGLKEADEMEQSDFHRTAEGMISFVEGKSNMKIGPVERPPSVSTKQLLVLAGGLLVTAPFVIKRILAKDTVLHDSKFWCLGAVLVYFFSVSGGMHNIIRRMPFVMPDRNNPGKLLFFYQGSGMQLGAEGFVVGSLYSVVGLLLAFVTHFLHEIRSKAAQRFIMLLVMAIGFTAVRKVITLDNWKTGYWIHGFWPNSWRSSFICYSQAFCAINMSFISQERDSEAKVFLLFTVHTLLVLQFFPFSLPLIWKEAFSCWQSEVTRLFYQLVGQLSPDACLEEGIRFHHIVGNQGWEE</sequence>
<feature type="chain" id="PRO_5008051643" description="Dolichyl-diphosphooligosaccharide--protein glycosyltransferase subunit 3B" evidence="11">
    <location>
        <begin position="24"/>
        <end position="436"/>
    </location>
</feature>
<dbReference type="GO" id="GO:0018279">
    <property type="term" value="P:protein N-linked glycosylation via asparagine"/>
    <property type="evidence" value="ECO:0007669"/>
    <property type="project" value="TreeGrafter"/>
</dbReference>
<dbReference type="InterPro" id="IPR021149">
    <property type="entry name" value="OligosaccharylTrfase_OST3/OST6"/>
</dbReference>
<keyword evidence="6" id="KW-0256">Endoplasmic reticulum</keyword>
<dbReference type="Proteomes" id="UP000077202">
    <property type="component" value="Unassembled WGS sequence"/>
</dbReference>